<dbReference type="Pfam" id="PF22020">
    <property type="entry name" value="RlmL_1st"/>
    <property type="match status" value="1"/>
</dbReference>
<comment type="catalytic activity">
    <reaction evidence="7">
        <text>guanosine(2445) in 23S rRNA + S-adenosyl-L-methionine = N(2)-methylguanosine(2445) in 23S rRNA + S-adenosyl-L-homocysteine + H(+)</text>
        <dbReference type="Rhea" id="RHEA:42740"/>
        <dbReference type="Rhea" id="RHEA-COMP:10215"/>
        <dbReference type="Rhea" id="RHEA-COMP:10216"/>
        <dbReference type="ChEBI" id="CHEBI:15378"/>
        <dbReference type="ChEBI" id="CHEBI:57856"/>
        <dbReference type="ChEBI" id="CHEBI:59789"/>
        <dbReference type="ChEBI" id="CHEBI:74269"/>
        <dbReference type="ChEBI" id="CHEBI:74481"/>
        <dbReference type="EC" id="2.1.1.173"/>
    </reaction>
</comment>
<comment type="similarity">
    <text evidence="7">Belongs to the methyltransferase superfamily. RlmKL family.</text>
</comment>
<keyword evidence="2 7" id="KW-0698">rRNA processing</keyword>
<dbReference type="PANTHER" id="PTHR47313:SF1">
    <property type="entry name" value="RIBOSOMAL RNA LARGE SUBUNIT METHYLTRANSFERASE K_L"/>
    <property type="match status" value="1"/>
</dbReference>
<dbReference type="InterPro" id="IPR004114">
    <property type="entry name" value="THUMP_dom"/>
</dbReference>
<comment type="subcellular location">
    <subcellularLocation>
        <location evidence="7">Cytoplasm</location>
    </subcellularLocation>
</comment>
<dbReference type="InterPro" id="IPR000241">
    <property type="entry name" value="RlmKL-like_Mtase"/>
</dbReference>
<keyword evidence="5 7" id="KW-0949">S-adenosyl-L-methionine</keyword>
<dbReference type="FunFam" id="3.40.50.150:FF:000039">
    <property type="entry name" value="Ribosomal RNA large subunit methyltransferase K/L"/>
    <property type="match status" value="1"/>
</dbReference>
<dbReference type="PIRSF" id="PIRSF037618">
    <property type="entry name" value="RNA_Mtase_bacteria_prd"/>
    <property type="match status" value="1"/>
</dbReference>
<evidence type="ECO:0000256" key="3">
    <source>
        <dbReference type="ARBA" id="ARBA00022603"/>
    </source>
</evidence>
<proteinExistence type="inferred from homology"/>
<evidence type="ECO:0000256" key="6">
    <source>
        <dbReference type="ARBA" id="ARBA00022884"/>
    </source>
</evidence>
<dbReference type="Pfam" id="PF02926">
    <property type="entry name" value="THUMP"/>
    <property type="match status" value="1"/>
</dbReference>
<dbReference type="PROSITE" id="PS00092">
    <property type="entry name" value="N6_MTASE"/>
    <property type="match status" value="1"/>
</dbReference>
<dbReference type="SUPFAM" id="SSF53335">
    <property type="entry name" value="S-adenosyl-L-methionine-dependent methyltransferases"/>
    <property type="match status" value="2"/>
</dbReference>
<dbReference type="CDD" id="cd02440">
    <property type="entry name" value="AdoMet_MTases"/>
    <property type="match status" value="2"/>
</dbReference>
<accession>A0AA37RVI5</accession>
<reference evidence="10" key="1">
    <citation type="journal article" date="2014" name="Int. J. Syst. Evol. Microbiol.">
        <title>Complete genome sequence of Corynebacterium casei LMG S-19264T (=DSM 44701T), isolated from a smear-ripened cheese.</title>
        <authorList>
            <consortium name="US DOE Joint Genome Institute (JGI-PGF)"/>
            <person name="Walter F."/>
            <person name="Albersmeier A."/>
            <person name="Kalinowski J."/>
            <person name="Ruckert C."/>
        </authorList>
    </citation>
    <scope>NUCLEOTIDE SEQUENCE</scope>
    <source>
        <strain evidence="10">NBRC 101628</strain>
    </source>
</reference>
<organism evidence="10 11">
    <name type="scientific">Paraferrimonas sedimenticola</name>
    <dbReference type="NCBI Taxonomy" id="375674"/>
    <lineage>
        <taxon>Bacteria</taxon>
        <taxon>Pseudomonadati</taxon>
        <taxon>Pseudomonadota</taxon>
        <taxon>Gammaproteobacteria</taxon>
        <taxon>Alteromonadales</taxon>
        <taxon>Ferrimonadaceae</taxon>
        <taxon>Paraferrimonas</taxon>
    </lineage>
</organism>
<feature type="domain" description="THUMP" evidence="9">
    <location>
        <begin position="43"/>
        <end position="154"/>
    </location>
</feature>
<dbReference type="EC" id="2.1.1.173" evidence="7"/>
<dbReference type="PROSITE" id="PS51165">
    <property type="entry name" value="THUMP"/>
    <property type="match status" value="1"/>
</dbReference>
<dbReference type="InterPro" id="IPR054170">
    <property type="entry name" value="RlmL_1st"/>
</dbReference>
<dbReference type="GO" id="GO:0005737">
    <property type="term" value="C:cytoplasm"/>
    <property type="evidence" value="ECO:0007669"/>
    <property type="project" value="UniProtKB-SubCell"/>
</dbReference>
<dbReference type="Gene3D" id="3.30.2130.30">
    <property type="match status" value="1"/>
</dbReference>
<protein>
    <recommendedName>
        <fullName evidence="7">Ribosomal RNA large subunit methyltransferase K/L</fullName>
    </recommendedName>
    <domain>
        <recommendedName>
            <fullName evidence="7">23S rRNA m2G2445 methyltransferase</fullName>
            <ecNumber evidence="7">2.1.1.173</ecNumber>
        </recommendedName>
        <alternativeName>
            <fullName evidence="7">rRNA (guanine-N(2)-)-methyltransferase RlmL</fullName>
        </alternativeName>
    </domain>
    <domain>
        <recommendedName>
            <fullName evidence="7">23S rRNA m7G2069 methyltransferase</fullName>
            <ecNumber evidence="7">2.1.1.264</ecNumber>
        </recommendedName>
        <alternativeName>
            <fullName evidence="7">rRNA (guanine-N(7)-)-methyltransferase RlmK</fullName>
        </alternativeName>
    </domain>
</protein>
<dbReference type="Proteomes" id="UP001161422">
    <property type="component" value="Unassembled WGS sequence"/>
</dbReference>
<comment type="caution">
    <text evidence="10">The sequence shown here is derived from an EMBL/GenBank/DDBJ whole genome shotgun (WGS) entry which is preliminary data.</text>
</comment>
<dbReference type="EC" id="2.1.1.264" evidence="7"/>
<dbReference type="AlphaFoldDB" id="A0AA37RVI5"/>
<dbReference type="RefSeq" id="WP_095506990.1">
    <property type="nucleotide sequence ID" value="NZ_BSNC01000004.1"/>
</dbReference>
<keyword evidence="4 7" id="KW-0808">Transferase</keyword>
<dbReference type="Pfam" id="PF10672">
    <property type="entry name" value="Methyltrans_SAM"/>
    <property type="match status" value="1"/>
</dbReference>
<dbReference type="Gene3D" id="3.40.50.150">
    <property type="entry name" value="Vaccinia Virus protein VP39"/>
    <property type="match status" value="2"/>
</dbReference>
<reference evidence="10" key="2">
    <citation type="submission" date="2023-01" db="EMBL/GenBank/DDBJ databases">
        <title>Draft genome sequence of Paraferrimonas sedimenticola strain NBRC 101628.</title>
        <authorList>
            <person name="Sun Q."/>
            <person name="Mori K."/>
        </authorList>
    </citation>
    <scope>NUCLEOTIDE SEQUENCE</scope>
    <source>
        <strain evidence="10">NBRC 101628</strain>
    </source>
</reference>
<evidence type="ECO:0000313" key="11">
    <source>
        <dbReference type="Proteomes" id="UP001161422"/>
    </source>
</evidence>
<evidence type="ECO:0000256" key="4">
    <source>
        <dbReference type="ARBA" id="ARBA00022679"/>
    </source>
</evidence>
<keyword evidence="3 7" id="KW-0489">Methyltransferase</keyword>
<dbReference type="PANTHER" id="PTHR47313">
    <property type="entry name" value="RIBOSOMAL RNA LARGE SUBUNIT METHYLTRANSFERASE K/L"/>
    <property type="match status" value="1"/>
</dbReference>
<dbReference type="SMART" id="SM00981">
    <property type="entry name" value="THUMP"/>
    <property type="match status" value="1"/>
</dbReference>
<dbReference type="EMBL" id="BSNC01000004">
    <property type="protein sequence ID" value="GLP96004.1"/>
    <property type="molecule type" value="Genomic_DNA"/>
</dbReference>
<evidence type="ECO:0000256" key="8">
    <source>
        <dbReference type="PROSITE-ProRule" id="PRU00529"/>
    </source>
</evidence>
<keyword evidence="6 8" id="KW-0694">RNA-binding</keyword>
<dbReference type="HAMAP" id="MF_01858">
    <property type="entry name" value="23SrRNA_methyltr_KL"/>
    <property type="match status" value="1"/>
</dbReference>
<evidence type="ECO:0000259" key="9">
    <source>
        <dbReference type="PROSITE" id="PS51165"/>
    </source>
</evidence>
<dbReference type="NCBIfam" id="NF008748">
    <property type="entry name" value="PRK11783.1"/>
    <property type="match status" value="1"/>
</dbReference>
<sequence length="705" mass="80089">MYQFFAAAPRGFEYALAKELTQLGADGVKEAQAGAYFQADLETAYRICMWARLPSRIVLILYQGKFDNVDELYEAAFCVDWPAVFSEKKRFLVDFVGTNRQITNTQFGALKVKDAVVDRFREDGYRRPDVSKEDADIRISARIKRDQVTLGFNFSGAAMHQRGYREKTGEAPLKENLACNLLARSGWWEDQKNIVDPFCGSATILIEAAMIAAGIAPGLNRVQHGFTHWRGHNAKMWHEIDQEALALSTRGTKRCPIRFVGIESDPRVVKAARTNVQNAGVAALVKIEQGDALTYKPEFEEPGYVISNPPFGERLGNYNSLLQLYFKFGQQLKTSYPGYKVSLLSSEPELLAALKLKYDKKVNLYNGNLECEFCNYRIREDAGQGAPADMAFAQSFINRIKKNRKPLDKWARKENLDCYRIYDADIPEYNVAVDRYQDYLVVQEYAPPANIPPQTAQKRLNEVLLALPEATDVHPDKIVLKTRLRQKGSNQYQKREQSSIELKVHEYGALFKVDLAQYLDTGLFLDHRLTRKLVGEKAKDKTVLNLFAYTGSASVHAALGGAKSVTTVDMSRTYLAWAQDNFDLNGLNGRQYQFEQADCLKWIATNQKQFDLIFIDPPTFSNSKRMDDSFDVERDHVHMLAQLKQSLAPGGEIIFTNNKRRFKMDTQALEAQGLKATNIDAKLLPQDFKRNPHIHNCWSLRSIND</sequence>
<dbReference type="InterPro" id="IPR029063">
    <property type="entry name" value="SAM-dependent_MTases_sf"/>
</dbReference>
<comment type="catalytic activity">
    <reaction evidence="7">
        <text>guanosine(2069) in 23S rRNA + S-adenosyl-L-methionine = N(2)-methylguanosine(2069) in 23S rRNA + S-adenosyl-L-homocysteine + H(+)</text>
        <dbReference type="Rhea" id="RHEA:43772"/>
        <dbReference type="Rhea" id="RHEA-COMP:10688"/>
        <dbReference type="Rhea" id="RHEA-COMP:10689"/>
        <dbReference type="ChEBI" id="CHEBI:15378"/>
        <dbReference type="ChEBI" id="CHEBI:57856"/>
        <dbReference type="ChEBI" id="CHEBI:59789"/>
        <dbReference type="ChEBI" id="CHEBI:74269"/>
        <dbReference type="ChEBI" id="CHEBI:74481"/>
        <dbReference type="EC" id="2.1.1.264"/>
    </reaction>
</comment>
<dbReference type="InterPro" id="IPR017244">
    <property type="entry name" value="23SrRNA_methyltr_KL"/>
</dbReference>
<evidence type="ECO:0000313" key="10">
    <source>
        <dbReference type="EMBL" id="GLP96004.1"/>
    </source>
</evidence>
<dbReference type="InterPro" id="IPR019614">
    <property type="entry name" value="SAM-dep_methyl-trfase"/>
</dbReference>
<evidence type="ECO:0000256" key="7">
    <source>
        <dbReference type="HAMAP-Rule" id="MF_01858"/>
    </source>
</evidence>
<gene>
    <name evidence="7 10" type="primary">rlmL</name>
    <name evidence="10" type="ORF">GCM10007895_13100</name>
</gene>
<dbReference type="GO" id="GO:0070043">
    <property type="term" value="F:rRNA (guanine-N7-)-methyltransferase activity"/>
    <property type="evidence" value="ECO:0007669"/>
    <property type="project" value="UniProtKB-UniRule"/>
</dbReference>
<dbReference type="InterPro" id="IPR002052">
    <property type="entry name" value="DNA_methylase_N6_adenine_CS"/>
</dbReference>
<dbReference type="Gene3D" id="3.30.750.80">
    <property type="entry name" value="RNA methyltransferase domain (HRMD) like"/>
    <property type="match status" value="1"/>
</dbReference>
<evidence type="ECO:0000256" key="5">
    <source>
        <dbReference type="ARBA" id="ARBA00022691"/>
    </source>
</evidence>
<keyword evidence="11" id="KW-1185">Reference proteome</keyword>
<dbReference type="Pfam" id="PF01170">
    <property type="entry name" value="UPF0020"/>
    <property type="match status" value="1"/>
</dbReference>
<dbReference type="CDD" id="cd11715">
    <property type="entry name" value="THUMP_AdoMetMT"/>
    <property type="match status" value="1"/>
</dbReference>
<keyword evidence="1 7" id="KW-0963">Cytoplasm</keyword>
<evidence type="ECO:0000256" key="2">
    <source>
        <dbReference type="ARBA" id="ARBA00022552"/>
    </source>
</evidence>
<name>A0AA37RVI5_9GAMM</name>
<dbReference type="GO" id="GO:0052915">
    <property type="term" value="F:23S rRNA (guanine(2445)-N(2))-methyltransferase activity"/>
    <property type="evidence" value="ECO:0007669"/>
    <property type="project" value="UniProtKB-UniRule"/>
</dbReference>
<comment type="function">
    <text evidence="7">Specifically methylates the guanine in position 2445 (m2G2445) and the guanine in position 2069 (m7G2069) of 23S rRNA.</text>
</comment>
<evidence type="ECO:0000256" key="1">
    <source>
        <dbReference type="ARBA" id="ARBA00022490"/>
    </source>
</evidence>
<dbReference type="GO" id="GO:0003723">
    <property type="term" value="F:RNA binding"/>
    <property type="evidence" value="ECO:0007669"/>
    <property type="project" value="UniProtKB-UniRule"/>
</dbReference>